<feature type="region of interest" description="Disordered" evidence="5">
    <location>
        <begin position="177"/>
        <end position="209"/>
    </location>
</feature>
<dbReference type="SUPFAM" id="SSF69360">
    <property type="entry name" value="Cell wall binding repeat"/>
    <property type="match status" value="1"/>
</dbReference>
<dbReference type="Gene3D" id="2.10.270.10">
    <property type="entry name" value="Cholin Binding"/>
    <property type="match status" value="1"/>
</dbReference>
<evidence type="ECO:0000256" key="3">
    <source>
        <dbReference type="ARBA" id="ARBA00022801"/>
    </source>
</evidence>
<accession>A0ABV2M6I3</accession>
<evidence type="ECO:0000313" key="7">
    <source>
        <dbReference type="EMBL" id="MET3752076.1"/>
    </source>
</evidence>
<dbReference type="CDD" id="cd10954">
    <property type="entry name" value="CE4_CtAXE_like"/>
    <property type="match status" value="1"/>
</dbReference>
<evidence type="ECO:0000313" key="8">
    <source>
        <dbReference type="Proteomes" id="UP001549106"/>
    </source>
</evidence>
<dbReference type="PANTHER" id="PTHR10587:SF133">
    <property type="entry name" value="CHITIN DEACETYLASE 1-RELATED"/>
    <property type="match status" value="1"/>
</dbReference>
<dbReference type="InterPro" id="IPR002509">
    <property type="entry name" value="NODB_dom"/>
</dbReference>
<feature type="domain" description="NodB homology" evidence="6">
    <location>
        <begin position="214"/>
        <end position="387"/>
    </location>
</feature>
<dbReference type="Proteomes" id="UP001549106">
    <property type="component" value="Unassembled WGS sequence"/>
</dbReference>
<reference evidence="7 8" key="1">
    <citation type="submission" date="2024-06" db="EMBL/GenBank/DDBJ databases">
        <title>Genomic Encyclopedia of Type Strains, Phase IV (KMG-IV): sequencing the most valuable type-strain genomes for metagenomic binning, comparative biology and taxonomic classification.</title>
        <authorList>
            <person name="Goeker M."/>
        </authorList>
    </citation>
    <scope>NUCLEOTIDE SEQUENCE [LARGE SCALE GENOMIC DNA]</scope>
    <source>
        <strain evidence="7 8">DSM 29492</strain>
    </source>
</reference>
<dbReference type="RefSeq" id="WP_138270658.1">
    <property type="nucleotide sequence ID" value="NZ_BAABXP010000002.1"/>
</dbReference>
<dbReference type="Gene3D" id="3.20.20.370">
    <property type="entry name" value="Glycoside hydrolase/deacetylase"/>
    <property type="match status" value="1"/>
</dbReference>
<dbReference type="PROSITE" id="PS51677">
    <property type="entry name" value="NODB"/>
    <property type="match status" value="1"/>
</dbReference>
<keyword evidence="2" id="KW-0677">Repeat</keyword>
<dbReference type="PROSITE" id="PS51170">
    <property type="entry name" value="CW"/>
    <property type="match status" value="1"/>
</dbReference>
<evidence type="ECO:0000256" key="1">
    <source>
        <dbReference type="ARBA" id="ARBA00022723"/>
    </source>
</evidence>
<evidence type="ECO:0000256" key="4">
    <source>
        <dbReference type="PROSITE-ProRule" id="PRU00591"/>
    </source>
</evidence>
<dbReference type="InterPro" id="IPR018337">
    <property type="entry name" value="Cell_wall/Cho-bd_repeat"/>
</dbReference>
<dbReference type="SUPFAM" id="SSF88713">
    <property type="entry name" value="Glycoside hydrolase/deacetylase"/>
    <property type="match status" value="1"/>
</dbReference>
<dbReference type="EMBL" id="JBEPMJ010000036">
    <property type="protein sequence ID" value="MET3752076.1"/>
    <property type="molecule type" value="Genomic_DNA"/>
</dbReference>
<keyword evidence="8" id="KW-1185">Reference proteome</keyword>
<dbReference type="Pfam" id="PF01522">
    <property type="entry name" value="Polysacc_deac_1"/>
    <property type="match status" value="1"/>
</dbReference>
<dbReference type="PANTHER" id="PTHR10587">
    <property type="entry name" value="GLYCOSYL TRANSFERASE-RELATED"/>
    <property type="match status" value="1"/>
</dbReference>
<evidence type="ECO:0000259" key="6">
    <source>
        <dbReference type="PROSITE" id="PS51677"/>
    </source>
</evidence>
<feature type="compositionally biased region" description="Basic and acidic residues" evidence="5">
    <location>
        <begin position="177"/>
        <end position="207"/>
    </location>
</feature>
<protein>
    <submittedName>
        <fullName evidence="7">Peptidoglycan/xylan/chitin deacetylase (PgdA/CDA1 family)</fullName>
    </submittedName>
</protein>
<organism evidence="7 8">
    <name type="scientific">Blautia caecimuris</name>
    <dbReference type="NCBI Taxonomy" id="1796615"/>
    <lineage>
        <taxon>Bacteria</taxon>
        <taxon>Bacillati</taxon>
        <taxon>Bacillota</taxon>
        <taxon>Clostridia</taxon>
        <taxon>Lachnospirales</taxon>
        <taxon>Lachnospiraceae</taxon>
        <taxon>Blautia</taxon>
    </lineage>
</organism>
<feature type="region of interest" description="Disordered" evidence="5">
    <location>
        <begin position="45"/>
        <end position="88"/>
    </location>
</feature>
<comment type="caution">
    <text evidence="7">The sequence shown here is derived from an EMBL/GenBank/DDBJ whole genome shotgun (WGS) entry which is preliminary data.</text>
</comment>
<evidence type="ECO:0000256" key="2">
    <source>
        <dbReference type="ARBA" id="ARBA00022737"/>
    </source>
</evidence>
<dbReference type="Pfam" id="PF01473">
    <property type="entry name" value="Choline_bind_1"/>
    <property type="match status" value="2"/>
</dbReference>
<keyword evidence="3" id="KW-0378">Hydrolase</keyword>
<keyword evidence="1" id="KW-0479">Metal-binding</keyword>
<dbReference type="InterPro" id="IPR011330">
    <property type="entry name" value="Glyco_hydro/deAcase_b/a-brl"/>
</dbReference>
<evidence type="ECO:0000256" key="5">
    <source>
        <dbReference type="SAM" id="MobiDB-lite"/>
    </source>
</evidence>
<name>A0ABV2M6I3_9FIRM</name>
<sequence length="417" mass="45863">MPDRNRRTNLLLLLVMVLICTGCALLFRQSTAYPSKVEGGTVRLFASEDTEKPEADNGSSKTDVSESEEKVSPAATPTATPVPFEVSPEAEKGVWTSSGSNWMFMVDGQAYTGWLTDTDGKRYFFDSSGIMKTGWVDDGGKRYFMDLDGIMQTGFITTEGKSYELLSDGSLKGYKAAEKKADNKKTPEQTKAPEKEASRKEASDSQKKKSQKKKYIALTFDDGPSSFTDRLLDCLEANNAKATFFMVGKEIEYFSDQVKRMETLGCELGNHTYSHTDLATLAPEDMSAEIAGVDELLTELTGHGATVVRPPYGSVNSSVKETVGTPMILWSIDTLDWESQDPQKIVDTTLSQVEDGSIILMHDIFSTTVDAAEILIPQLKKQGYEMVTVHELAKRNGIQLGTGTTYSDLKKLDSNLV</sequence>
<dbReference type="InterPro" id="IPR050248">
    <property type="entry name" value="Polysacc_deacetylase_ArnD"/>
</dbReference>
<proteinExistence type="predicted"/>
<gene>
    <name evidence="7" type="ORF">ABID24_003338</name>
</gene>
<feature type="repeat" description="Cell wall-binding" evidence="4">
    <location>
        <begin position="111"/>
        <end position="131"/>
    </location>
</feature>